<protein>
    <recommendedName>
        <fullName evidence="8">Methylenetetrahydrofolate reductase</fullName>
    </recommendedName>
</protein>
<dbReference type="PANTHER" id="PTHR45754">
    <property type="entry name" value="METHYLENETETRAHYDROFOLATE REDUCTASE"/>
    <property type="match status" value="1"/>
</dbReference>
<evidence type="ECO:0000256" key="6">
    <source>
        <dbReference type="ARBA" id="ARBA00023002"/>
    </source>
</evidence>
<comment type="catalytic activity">
    <reaction evidence="7">
        <text>(6S)-5-methyl-5,6,7,8-tetrahydrofolate + NAD(+) = (6R)-5,10-methylene-5,6,7,8-tetrahydrofolate + NADH + H(+)</text>
        <dbReference type="Rhea" id="RHEA:19821"/>
        <dbReference type="ChEBI" id="CHEBI:15378"/>
        <dbReference type="ChEBI" id="CHEBI:15636"/>
        <dbReference type="ChEBI" id="CHEBI:18608"/>
        <dbReference type="ChEBI" id="CHEBI:57540"/>
        <dbReference type="ChEBI" id="CHEBI:57945"/>
        <dbReference type="EC" id="1.5.1.54"/>
    </reaction>
    <physiologicalReaction direction="right-to-left" evidence="7">
        <dbReference type="Rhea" id="RHEA:19823"/>
    </physiologicalReaction>
</comment>
<comment type="similarity">
    <text evidence="3 8">Belongs to the methylenetetrahydrofolate reductase family.</text>
</comment>
<dbReference type="Gene3D" id="3.20.20.220">
    <property type="match status" value="1"/>
</dbReference>
<dbReference type="CDD" id="cd00537">
    <property type="entry name" value="MTHFR"/>
    <property type="match status" value="1"/>
</dbReference>
<dbReference type="GO" id="GO:0005829">
    <property type="term" value="C:cytosol"/>
    <property type="evidence" value="ECO:0007669"/>
    <property type="project" value="TreeGrafter"/>
</dbReference>
<name>A0A936TF46_9ACTN</name>
<dbReference type="EMBL" id="JADJZA010000007">
    <property type="protein sequence ID" value="MBK9297389.1"/>
    <property type="molecule type" value="Genomic_DNA"/>
</dbReference>
<evidence type="ECO:0000256" key="3">
    <source>
        <dbReference type="ARBA" id="ARBA00006743"/>
    </source>
</evidence>
<dbReference type="InterPro" id="IPR029041">
    <property type="entry name" value="FAD-linked_oxidoreductase-like"/>
</dbReference>
<dbReference type="GO" id="GO:0035999">
    <property type="term" value="P:tetrahydrofolate interconversion"/>
    <property type="evidence" value="ECO:0007669"/>
    <property type="project" value="TreeGrafter"/>
</dbReference>
<dbReference type="SUPFAM" id="SSF51730">
    <property type="entry name" value="FAD-linked oxidoreductase"/>
    <property type="match status" value="1"/>
</dbReference>
<reference evidence="9 10" key="1">
    <citation type="submission" date="2020-10" db="EMBL/GenBank/DDBJ databases">
        <title>Connecting structure to function with the recovery of over 1000 high-quality activated sludge metagenome-assembled genomes encoding full-length rRNA genes using long-read sequencing.</title>
        <authorList>
            <person name="Singleton C.M."/>
            <person name="Petriglieri F."/>
            <person name="Kristensen J.M."/>
            <person name="Kirkegaard R.H."/>
            <person name="Michaelsen T.Y."/>
            <person name="Andersen M.H."/>
            <person name="Karst S.M."/>
            <person name="Dueholm M.S."/>
            <person name="Nielsen P.H."/>
            <person name="Albertsen M."/>
        </authorList>
    </citation>
    <scope>NUCLEOTIDE SEQUENCE [LARGE SCALE GENOMIC DNA]</scope>
    <source>
        <strain evidence="9">Lyne_18-Q3-R50-59_MAXAC.006</strain>
    </source>
</reference>
<dbReference type="InterPro" id="IPR003171">
    <property type="entry name" value="Mehydrof_redctse-like"/>
</dbReference>
<evidence type="ECO:0000313" key="9">
    <source>
        <dbReference type="EMBL" id="MBK9297389.1"/>
    </source>
</evidence>
<evidence type="ECO:0000256" key="1">
    <source>
        <dbReference type="ARBA" id="ARBA00001974"/>
    </source>
</evidence>
<proteinExistence type="inferred from homology"/>
<keyword evidence="6 8" id="KW-0560">Oxidoreductase</keyword>
<keyword evidence="4 8" id="KW-0285">Flavoprotein</keyword>
<keyword evidence="5 8" id="KW-0274">FAD</keyword>
<evidence type="ECO:0000256" key="8">
    <source>
        <dbReference type="RuleBase" id="RU003862"/>
    </source>
</evidence>
<gene>
    <name evidence="9" type="ORF">IPN02_11270</name>
</gene>
<dbReference type="Pfam" id="PF02219">
    <property type="entry name" value="MTHFR"/>
    <property type="match status" value="1"/>
</dbReference>
<sequence length="295" mass="31748">MHRDARIDDLLAEGPTLSLEFFPPKTDRGVANLLETIDALEDLDPDFVSVTYGAGGSTRDRTRDLVVTANRDRNFPVMAHLTCVGHTRAELRELLEDYAASGVRNILALAGDPPADGSPAEGDFQYATELIELIREVGDFSVGVAAHPETHPRSPDRASDREHLAAKLEVADFAITQFFFSASDYFDMVDELDALGVSTPIVPGVIPVTNPASVARFADMANAARPAELWARYEAVAEDPEALMATAIEAAASLATELLEGGAPGVHLYALNRAEAPLGVGARLGWRVRQRLDVS</sequence>
<dbReference type="GO" id="GO:0009086">
    <property type="term" value="P:methionine biosynthetic process"/>
    <property type="evidence" value="ECO:0007669"/>
    <property type="project" value="TreeGrafter"/>
</dbReference>
<accession>A0A936TF46</accession>
<comment type="pathway">
    <text evidence="2 8">One-carbon metabolism; tetrahydrofolate interconversion.</text>
</comment>
<dbReference type="AlphaFoldDB" id="A0A936TF46"/>
<evidence type="ECO:0000313" key="10">
    <source>
        <dbReference type="Proteomes" id="UP000727993"/>
    </source>
</evidence>
<evidence type="ECO:0000256" key="5">
    <source>
        <dbReference type="ARBA" id="ARBA00022827"/>
    </source>
</evidence>
<evidence type="ECO:0000256" key="7">
    <source>
        <dbReference type="ARBA" id="ARBA00048628"/>
    </source>
</evidence>
<organism evidence="9 10">
    <name type="scientific">Candidatus Neomicrothrix subdominans</name>
    <dbReference type="NCBI Taxonomy" id="2954438"/>
    <lineage>
        <taxon>Bacteria</taxon>
        <taxon>Bacillati</taxon>
        <taxon>Actinomycetota</taxon>
        <taxon>Acidimicrobiia</taxon>
        <taxon>Acidimicrobiales</taxon>
        <taxon>Microthrixaceae</taxon>
        <taxon>Candidatus Neomicrothrix</taxon>
    </lineage>
</organism>
<evidence type="ECO:0000256" key="2">
    <source>
        <dbReference type="ARBA" id="ARBA00004777"/>
    </source>
</evidence>
<comment type="caution">
    <text evidence="9">The sequence shown here is derived from an EMBL/GenBank/DDBJ whole genome shotgun (WGS) entry which is preliminary data.</text>
</comment>
<dbReference type="Proteomes" id="UP000727993">
    <property type="component" value="Unassembled WGS sequence"/>
</dbReference>
<dbReference type="GO" id="GO:0106312">
    <property type="term" value="F:methylenetetrahydrofolate reductase (NADH) activity"/>
    <property type="evidence" value="ECO:0007669"/>
    <property type="project" value="UniProtKB-EC"/>
</dbReference>
<dbReference type="PANTHER" id="PTHR45754:SF3">
    <property type="entry name" value="METHYLENETETRAHYDROFOLATE REDUCTASE (NADPH)"/>
    <property type="match status" value="1"/>
</dbReference>
<comment type="cofactor">
    <cofactor evidence="1 8">
        <name>FAD</name>
        <dbReference type="ChEBI" id="CHEBI:57692"/>
    </cofactor>
</comment>
<dbReference type="GO" id="GO:0071949">
    <property type="term" value="F:FAD binding"/>
    <property type="evidence" value="ECO:0007669"/>
    <property type="project" value="TreeGrafter"/>
</dbReference>
<evidence type="ECO:0000256" key="4">
    <source>
        <dbReference type="ARBA" id="ARBA00022630"/>
    </source>
</evidence>